<dbReference type="EMBL" id="CP022983">
    <property type="protein sequence ID" value="ASV67151.1"/>
    <property type="molecule type" value="Genomic_DNA"/>
</dbReference>
<evidence type="ECO:0000313" key="2">
    <source>
        <dbReference type="EMBL" id="ASV67151.1"/>
    </source>
</evidence>
<feature type="coiled-coil region" evidence="1">
    <location>
        <begin position="117"/>
        <end position="144"/>
    </location>
</feature>
<organism evidence="2 3">
    <name type="scientific">Cytobacillus kochii</name>
    <dbReference type="NCBI Taxonomy" id="859143"/>
    <lineage>
        <taxon>Bacteria</taxon>
        <taxon>Bacillati</taxon>
        <taxon>Bacillota</taxon>
        <taxon>Bacilli</taxon>
        <taxon>Bacillales</taxon>
        <taxon>Bacillaceae</taxon>
        <taxon>Cytobacillus</taxon>
    </lineage>
</organism>
<proteinExistence type="predicted"/>
<accession>A0A248TG27</accession>
<dbReference type="Proteomes" id="UP000215137">
    <property type="component" value="Chromosome"/>
</dbReference>
<name>A0A248TG27_9BACI</name>
<sequence>MVFWYPFYAHHANFQTEGEGVRESERLALLGGALSAIGSIIVVIGLFDQLEEDEEGITESESEGILSLESFRLALLGSIIVAAGESIGTASIIKGIREDEIISREEAREKNIAKTNMTNIQTQLQYMQEELNQLKNITSTLQQENYLMRTELYHFYRYLQIK</sequence>
<dbReference type="AlphaFoldDB" id="A0A248TG27"/>
<keyword evidence="1" id="KW-0175">Coiled coil</keyword>
<evidence type="ECO:0000313" key="3">
    <source>
        <dbReference type="Proteomes" id="UP000215137"/>
    </source>
</evidence>
<reference evidence="2 3" key="1">
    <citation type="submission" date="2017-08" db="EMBL/GenBank/DDBJ databases">
        <title>Complete Genome Sequence of Bacillus kochii Oregon-R-modENCODE STRAIN BDGP4, isolated from Drosophila melanogaster gut.</title>
        <authorList>
            <person name="Wan K.H."/>
            <person name="Yu C."/>
            <person name="Park S."/>
            <person name="Hammonds A.S."/>
            <person name="Booth B.W."/>
            <person name="Celniker S.E."/>
        </authorList>
    </citation>
    <scope>NUCLEOTIDE SEQUENCE [LARGE SCALE GENOMIC DNA]</scope>
    <source>
        <strain evidence="2 3">BDGP4</strain>
    </source>
</reference>
<protein>
    <submittedName>
        <fullName evidence="2">Uncharacterized protein</fullName>
    </submittedName>
</protein>
<dbReference type="KEGG" id="bko:CKF48_07290"/>
<evidence type="ECO:0000256" key="1">
    <source>
        <dbReference type="SAM" id="Coils"/>
    </source>
</evidence>
<keyword evidence="3" id="KW-1185">Reference proteome</keyword>
<dbReference type="RefSeq" id="WP_095370726.1">
    <property type="nucleotide sequence ID" value="NZ_CP022983.1"/>
</dbReference>
<gene>
    <name evidence="2" type="ORF">CKF48_07290</name>
</gene>